<comment type="caution">
    <text evidence="2">The sequence shown here is derived from an EMBL/GenBank/DDBJ whole genome shotgun (WGS) entry which is preliminary data.</text>
</comment>
<evidence type="ECO:0000313" key="2">
    <source>
        <dbReference type="EMBL" id="GFD59112.1"/>
    </source>
</evidence>
<gene>
    <name evidence="2" type="ORF">Tci_931081</name>
</gene>
<feature type="non-terminal residue" evidence="2">
    <location>
        <position position="1"/>
    </location>
</feature>
<feature type="compositionally biased region" description="Basic and acidic residues" evidence="1">
    <location>
        <begin position="53"/>
        <end position="63"/>
    </location>
</feature>
<dbReference type="AlphaFoldDB" id="A0A699XGB3"/>
<reference evidence="2" key="1">
    <citation type="journal article" date="2019" name="Sci. Rep.">
        <title>Draft genome of Tanacetum cinerariifolium, the natural source of mosquito coil.</title>
        <authorList>
            <person name="Yamashiro T."/>
            <person name="Shiraishi A."/>
            <person name="Satake H."/>
            <person name="Nakayama K."/>
        </authorList>
    </citation>
    <scope>NUCLEOTIDE SEQUENCE</scope>
</reference>
<sequence>HRKGRRRWGQSCAFPMPDAVATWATVRGIQQGRRSSAGGAARHPRTRGSCRSGEAETRRPDCG</sequence>
<organism evidence="2">
    <name type="scientific">Tanacetum cinerariifolium</name>
    <name type="common">Dalmatian daisy</name>
    <name type="synonym">Chrysanthemum cinerariifolium</name>
    <dbReference type="NCBI Taxonomy" id="118510"/>
    <lineage>
        <taxon>Eukaryota</taxon>
        <taxon>Viridiplantae</taxon>
        <taxon>Streptophyta</taxon>
        <taxon>Embryophyta</taxon>
        <taxon>Tracheophyta</taxon>
        <taxon>Spermatophyta</taxon>
        <taxon>Magnoliopsida</taxon>
        <taxon>eudicotyledons</taxon>
        <taxon>Gunneridae</taxon>
        <taxon>Pentapetalae</taxon>
        <taxon>asterids</taxon>
        <taxon>campanulids</taxon>
        <taxon>Asterales</taxon>
        <taxon>Asteraceae</taxon>
        <taxon>Asteroideae</taxon>
        <taxon>Anthemideae</taxon>
        <taxon>Anthemidinae</taxon>
        <taxon>Tanacetum</taxon>
    </lineage>
</organism>
<name>A0A699XGB3_TANCI</name>
<dbReference type="EMBL" id="BKCJ011861254">
    <property type="protein sequence ID" value="GFD59112.1"/>
    <property type="molecule type" value="Genomic_DNA"/>
</dbReference>
<feature type="region of interest" description="Disordered" evidence="1">
    <location>
        <begin position="30"/>
        <end position="63"/>
    </location>
</feature>
<protein>
    <submittedName>
        <fullName evidence="2">Uncharacterized protein</fullName>
    </submittedName>
</protein>
<proteinExistence type="predicted"/>
<accession>A0A699XGB3</accession>
<evidence type="ECO:0000256" key="1">
    <source>
        <dbReference type="SAM" id="MobiDB-lite"/>
    </source>
</evidence>